<keyword evidence="1" id="KW-0732">Signal</keyword>
<evidence type="ECO:0000256" key="1">
    <source>
        <dbReference type="SAM" id="SignalP"/>
    </source>
</evidence>
<protein>
    <recommendedName>
        <fullName evidence="4">Secreted protein</fullName>
    </recommendedName>
</protein>
<accession>A0A5B0SKJ6</accession>
<comment type="caution">
    <text evidence="2">The sequence shown here is derived from an EMBL/GenBank/DDBJ whole genome shotgun (WGS) entry which is preliminary data.</text>
</comment>
<dbReference type="EMBL" id="VDEP01000003">
    <property type="protein sequence ID" value="KAA1138330.1"/>
    <property type="molecule type" value="Genomic_DNA"/>
</dbReference>
<name>A0A5B0SKJ6_PUCGR</name>
<evidence type="ECO:0008006" key="4">
    <source>
        <dbReference type="Google" id="ProtNLM"/>
    </source>
</evidence>
<evidence type="ECO:0000313" key="3">
    <source>
        <dbReference type="Proteomes" id="UP000325313"/>
    </source>
</evidence>
<dbReference type="Proteomes" id="UP000325313">
    <property type="component" value="Unassembled WGS sequence"/>
</dbReference>
<proteinExistence type="predicted"/>
<dbReference type="AlphaFoldDB" id="A0A5B0SKJ6"/>
<reference evidence="2 3" key="1">
    <citation type="submission" date="2019-05" db="EMBL/GenBank/DDBJ databases">
        <title>Emergence of the Ug99 lineage of the wheat stem rust pathogen through somatic hybridization.</title>
        <authorList>
            <person name="Li F."/>
            <person name="Upadhyaya N.M."/>
            <person name="Sperschneider J."/>
            <person name="Matny O."/>
            <person name="Nguyen-Phuc H."/>
            <person name="Mago R."/>
            <person name="Raley C."/>
            <person name="Miller M.E."/>
            <person name="Silverstein K.A.T."/>
            <person name="Henningsen E."/>
            <person name="Hirsch C.D."/>
            <person name="Visser B."/>
            <person name="Pretorius Z.A."/>
            <person name="Steffenson B.J."/>
            <person name="Schwessinger B."/>
            <person name="Dodds P.N."/>
            <person name="Figueroa M."/>
        </authorList>
    </citation>
    <scope>NUCLEOTIDE SEQUENCE [LARGE SCALE GENOMIC DNA]</scope>
    <source>
        <strain evidence="2 3">Ug99</strain>
    </source>
</reference>
<organism evidence="2 3">
    <name type="scientific">Puccinia graminis f. sp. tritici</name>
    <dbReference type="NCBI Taxonomy" id="56615"/>
    <lineage>
        <taxon>Eukaryota</taxon>
        <taxon>Fungi</taxon>
        <taxon>Dikarya</taxon>
        <taxon>Basidiomycota</taxon>
        <taxon>Pucciniomycotina</taxon>
        <taxon>Pucciniomycetes</taxon>
        <taxon>Pucciniales</taxon>
        <taxon>Pucciniaceae</taxon>
        <taxon>Puccinia</taxon>
    </lineage>
</organism>
<feature type="signal peptide" evidence="1">
    <location>
        <begin position="1"/>
        <end position="26"/>
    </location>
</feature>
<evidence type="ECO:0000313" key="2">
    <source>
        <dbReference type="EMBL" id="KAA1138330.1"/>
    </source>
</evidence>
<sequence>MQLSNRNIFQIVLALLIQRKAPLVQAFGFQGNVPNFPYLVCATNFENINTKIDRKSFSCAPNGCSWGHDSAASPAGKLTR</sequence>
<feature type="chain" id="PRO_5022984103" description="Secreted protein" evidence="1">
    <location>
        <begin position="27"/>
        <end position="80"/>
    </location>
</feature>
<gene>
    <name evidence="2" type="ORF">PGTUg99_031367</name>
</gene>